<dbReference type="GO" id="GO:0000976">
    <property type="term" value="F:transcription cis-regulatory region binding"/>
    <property type="evidence" value="ECO:0007669"/>
    <property type="project" value="UniProtKB-ARBA"/>
</dbReference>
<sequence>MGIFSHTPNKGKFDLSDSLQRHIRRQRVTTYNVRHVKRCKSVVMKRRIRVERSRRFEDDEIGSKVKILKKLIPINCEDLGLEGIFRETADYILALEMRIKAMQDMVNVLSPSNH</sequence>
<keyword evidence="3" id="KW-0804">Transcription</keyword>
<dbReference type="InterPro" id="IPR044549">
    <property type="entry name" value="bHLH_AtIBH1-like"/>
</dbReference>
<dbReference type="GO" id="GO:0046983">
    <property type="term" value="F:protein dimerization activity"/>
    <property type="evidence" value="ECO:0007669"/>
    <property type="project" value="InterPro"/>
</dbReference>
<proteinExistence type="predicted"/>
<dbReference type="AlphaFoldDB" id="A0A6N2BE54"/>
<dbReference type="SUPFAM" id="SSF47459">
    <property type="entry name" value="HLH, helix-loop-helix DNA-binding domain"/>
    <property type="match status" value="1"/>
</dbReference>
<dbReference type="InterPro" id="IPR036638">
    <property type="entry name" value="HLH_DNA-bd_sf"/>
</dbReference>
<dbReference type="GO" id="GO:0006355">
    <property type="term" value="P:regulation of DNA-templated transcription"/>
    <property type="evidence" value="ECO:0007669"/>
    <property type="project" value="InterPro"/>
</dbReference>
<dbReference type="EMBL" id="RXGB01003114">
    <property type="protein sequence ID" value="TMW93085.1"/>
    <property type="molecule type" value="Genomic_DNA"/>
</dbReference>
<evidence type="ECO:0000256" key="1">
    <source>
        <dbReference type="ARBA" id="ARBA00004123"/>
    </source>
</evidence>
<dbReference type="InterPro" id="IPR044660">
    <property type="entry name" value="IBH1-like"/>
</dbReference>
<gene>
    <name evidence="5" type="ORF">EJD97_012213</name>
</gene>
<keyword evidence="4" id="KW-0539">Nucleus</keyword>
<comment type="caution">
    <text evidence="5">The sequence shown here is derived from an EMBL/GenBank/DDBJ whole genome shotgun (WGS) entry which is preliminary data.</text>
</comment>
<dbReference type="PANTHER" id="PTHR33124">
    <property type="entry name" value="TRANSCRIPTION FACTOR IBH1-LIKE 1"/>
    <property type="match status" value="1"/>
</dbReference>
<dbReference type="GO" id="GO:0005634">
    <property type="term" value="C:nucleus"/>
    <property type="evidence" value="ECO:0007669"/>
    <property type="project" value="UniProtKB-SubCell"/>
</dbReference>
<dbReference type="PANTHER" id="PTHR33124:SF39">
    <property type="entry name" value="TRANSCRIPTION FACTOR UPBEAT1"/>
    <property type="match status" value="1"/>
</dbReference>
<evidence type="ECO:0000256" key="4">
    <source>
        <dbReference type="ARBA" id="ARBA00023242"/>
    </source>
</evidence>
<comment type="subcellular location">
    <subcellularLocation>
        <location evidence="1">Nucleus</location>
    </subcellularLocation>
</comment>
<dbReference type="CDD" id="cd11444">
    <property type="entry name" value="bHLH_AtIBH1_like"/>
    <property type="match status" value="1"/>
</dbReference>
<name>A0A6N2BE54_SOLCI</name>
<organism evidence="5">
    <name type="scientific">Solanum chilense</name>
    <name type="common">Tomato</name>
    <name type="synonym">Lycopersicon chilense</name>
    <dbReference type="NCBI Taxonomy" id="4083"/>
    <lineage>
        <taxon>Eukaryota</taxon>
        <taxon>Viridiplantae</taxon>
        <taxon>Streptophyta</taxon>
        <taxon>Embryophyta</taxon>
        <taxon>Tracheophyta</taxon>
        <taxon>Spermatophyta</taxon>
        <taxon>Magnoliopsida</taxon>
        <taxon>eudicotyledons</taxon>
        <taxon>Gunneridae</taxon>
        <taxon>Pentapetalae</taxon>
        <taxon>asterids</taxon>
        <taxon>lamiids</taxon>
        <taxon>Solanales</taxon>
        <taxon>Solanaceae</taxon>
        <taxon>Solanoideae</taxon>
        <taxon>Solaneae</taxon>
        <taxon>Solanum</taxon>
        <taxon>Solanum subgen. Lycopersicon</taxon>
    </lineage>
</organism>
<evidence type="ECO:0000256" key="3">
    <source>
        <dbReference type="ARBA" id="ARBA00023163"/>
    </source>
</evidence>
<evidence type="ECO:0000313" key="5">
    <source>
        <dbReference type="EMBL" id="TMW93085.1"/>
    </source>
</evidence>
<keyword evidence="2" id="KW-0805">Transcription regulation</keyword>
<protein>
    <recommendedName>
        <fullName evidence="6">BHLH domain-containing protein</fullName>
    </recommendedName>
</protein>
<reference evidence="5" key="1">
    <citation type="submission" date="2019-05" db="EMBL/GenBank/DDBJ databases">
        <title>The de novo reference genome and transcriptome assemblies of the wild tomato species Solanum chilense.</title>
        <authorList>
            <person name="Stam R."/>
            <person name="Nosenko T."/>
            <person name="Hoerger A.C."/>
            <person name="Stephan W."/>
            <person name="Seidel M.A."/>
            <person name="Kuhn J.M.M."/>
            <person name="Haberer G."/>
            <person name="Tellier A."/>
        </authorList>
    </citation>
    <scope>NUCLEOTIDE SEQUENCE</scope>
    <source>
        <tissue evidence="5">Mature leaves</tissue>
    </source>
</reference>
<evidence type="ECO:0008006" key="6">
    <source>
        <dbReference type="Google" id="ProtNLM"/>
    </source>
</evidence>
<accession>A0A6N2BE54</accession>
<evidence type="ECO:0000256" key="2">
    <source>
        <dbReference type="ARBA" id="ARBA00023015"/>
    </source>
</evidence>